<name>A0ACC2P7S4_9HYME</name>
<keyword evidence="2" id="KW-1185">Reference proteome</keyword>
<dbReference type="Proteomes" id="UP001239111">
    <property type="component" value="Chromosome 2"/>
</dbReference>
<proteinExistence type="predicted"/>
<sequence>MSILFHQIGLAALGLCLVLGGCFADDLHEGSVTQQEQESVDSSVDRLQEAQEPLSSTISGIDLTSENEVQVKSLAEKALPDDAVIRAAETYEFQHISSKPTSNFDSSQSTEEEPVASASHDGHHNHHHPKVGLSVGGPLVNIARGAAAQAHNFEKSQPAAAAQAAYVAKNRLGQSAGLSAATAAAAFAGKQIILRGLEQQTYNAHRALEGEKLQLQQAQRSATAAANSAQQAMHQVQVITTALNAAQATSQHASTAASEAAAELAAQTAMVGAAKARVQALEDQLRHARVDFEAAQRANLQAAQAARLAQNEASSDKQQNLQAESAEESNSSVAEEPDDRESVPVGNVHLSPSVSALLQQQHLRPILGMDELNRANLYLDVPGAIVTDRNSHPVPDEFYVYDSYPY</sequence>
<organism evidence="1 2">
    <name type="scientific">Eretmocerus hayati</name>
    <dbReference type="NCBI Taxonomy" id="131215"/>
    <lineage>
        <taxon>Eukaryota</taxon>
        <taxon>Metazoa</taxon>
        <taxon>Ecdysozoa</taxon>
        <taxon>Arthropoda</taxon>
        <taxon>Hexapoda</taxon>
        <taxon>Insecta</taxon>
        <taxon>Pterygota</taxon>
        <taxon>Neoptera</taxon>
        <taxon>Endopterygota</taxon>
        <taxon>Hymenoptera</taxon>
        <taxon>Apocrita</taxon>
        <taxon>Proctotrupomorpha</taxon>
        <taxon>Chalcidoidea</taxon>
        <taxon>Aphelinidae</taxon>
        <taxon>Aphelininae</taxon>
        <taxon>Eretmocerus</taxon>
    </lineage>
</organism>
<comment type="caution">
    <text evidence="1">The sequence shown here is derived from an EMBL/GenBank/DDBJ whole genome shotgun (WGS) entry which is preliminary data.</text>
</comment>
<evidence type="ECO:0000313" key="1">
    <source>
        <dbReference type="EMBL" id="KAJ8679645.1"/>
    </source>
</evidence>
<evidence type="ECO:0000313" key="2">
    <source>
        <dbReference type="Proteomes" id="UP001239111"/>
    </source>
</evidence>
<protein>
    <submittedName>
        <fullName evidence="1">Uncharacterized protein</fullName>
    </submittedName>
</protein>
<gene>
    <name evidence="1" type="ORF">QAD02_015432</name>
</gene>
<dbReference type="EMBL" id="CM056742">
    <property type="protein sequence ID" value="KAJ8679645.1"/>
    <property type="molecule type" value="Genomic_DNA"/>
</dbReference>
<accession>A0ACC2P7S4</accession>
<reference evidence="1" key="1">
    <citation type="submission" date="2023-04" db="EMBL/GenBank/DDBJ databases">
        <title>A chromosome-level genome assembly of the parasitoid wasp Eretmocerus hayati.</title>
        <authorList>
            <person name="Zhong Y."/>
            <person name="Liu S."/>
            <person name="Liu Y."/>
        </authorList>
    </citation>
    <scope>NUCLEOTIDE SEQUENCE</scope>
    <source>
        <strain evidence="1">ZJU_SS_LIU_2023</strain>
    </source>
</reference>